<keyword evidence="9" id="KW-1133">Transmembrane helix</keyword>
<dbReference type="InterPro" id="IPR050482">
    <property type="entry name" value="Sensor_HK_TwoCompSys"/>
</dbReference>
<dbReference type="PANTHER" id="PTHR24421">
    <property type="entry name" value="NITRATE/NITRITE SENSOR PROTEIN NARX-RELATED"/>
    <property type="match status" value="1"/>
</dbReference>
<evidence type="ECO:0000259" key="11">
    <source>
        <dbReference type="Pfam" id="PF13796"/>
    </source>
</evidence>
<keyword evidence="5" id="KW-0547">Nucleotide-binding</keyword>
<keyword evidence="7" id="KW-0067">ATP-binding</keyword>
<dbReference type="GO" id="GO:0016020">
    <property type="term" value="C:membrane"/>
    <property type="evidence" value="ECO:0007669"/>
    <property type="project" value="InterPro"/>
</dbReference>
<comment type="catalytic activity">
    <reaction evidence="1">
        <text>ATP + protein L-histidine = ADP + protein N-phospho-L-histidine.</text>
        <dbReference type="EC" id="2.7.13.3"/>
    </reaction>
</comment>
<dbReference type="InterPro" id="IPR036890">
    <property type="entry name" value="HATPase_C_sf"/>
</dbReference>
<reference evidence="13" key="1">
    <citation type="submission" date="2019-04" db="EMBL/GenBank/DDBJ databases">
        <title>Nocardioides xinjiangensis sp. nov.</title>
        <authorList>
            <person name="Liu S."/>
        </authorList>
    </citation>
    <scope>NUCLEOTIDE SEQUENCE [LARGE SCALE GENOMIC DNA]</scope>
    <source>
        <strain evidence="13">18</strain>
    </source>
</reference>
<dbReference type="Pfam" id="PF13796">
    <property type="entry name" value="Sensor"/>
    <property type="match status" value="1"/>
</dbReference>
<dbReference type="PANTHER" id="PTHR24421:SF10">
    <property type="entry name" value="NITRATE_NITRITE SENSOR PROTEIN NARQ"/>
    <property type="match status" value="1"/>
</dbReference>
<accession>A0A4S8Q6A4</accession>
<dbReference type="GO" id="GO:0005524">
    <property type="term" value="F:ATP binding"/>
    <property type="evidence" value="ECO:0007669"/>
    <property type="project" value="UniProtKB-KW"/>
</dbReference>
<organism evidence="12 13">
    <name type="scientific">Glycomyces buryatensis</name>
    <dbReference type="NCBI Taxonomy" id="2570927"/>
    <lineage>
        <taxon>Bacteria</taxon>
        <taxon>Bacillati</taxon>
        <taxon>Actinomycetota</taxon>
        <taxon>Actinomycetes</taxon>
        <taxon>Glycomycetales</taxon>
        <taxon>Glycomycetaceae</taxon>
        <taxon>Glycomyces</taxon>
    </lineage>
</organism>
<keyword evidence="3" id="KW-0597">Phosphoprotein</keyword>
<dbReference type="InterPro" id="IPR011712">
    <property type="entry name" value="Sig_transdc_His_kin_sub3_dim/P"/>
</dbReference>
<evidence type="ECO:0000256" key="1">
    <source>
        <dbReference type="ARBA" id="ARBA00000085"/>
    </source>
</evidence>
<evidence type="ECO:0000256" key="6">
    <source>
        <dbReference type="ARBA" id="ARBA00022777"/>
    </source>
</evidence>
<keyword evidence="13" id="KW-1185">Reference proteome</keyword>
<dbReference type="OrthoDB" id="5242012at2"/>
<dbReference type="CDD" id="cd16917">
    <property type="entry name" value="HATPase_UhpB-NarQ-NarX-like"/>
    <property type="match status" value="1"/>
</dbReference>
<dbReference type="EC" id="2.7.13.3" evidence="2"/>
<protein>
    <recommendedName>
        <fullName evidence="2">histidine kinase</fullName>
        <ecNumber evidence="2">2.7.13.3</ecNumber>
    </recommendedName>
</protein>
<feature type="domain" description="Signal transduction histidine kinase subgroup 3 dimerisation and phosphoacceptor" evidence="10">
    <location>
        <begin position="283"/>
        <end position="348"/>
    </location>
</feature>
<dbReference type="Gene3D" id="1.20.5.1930">
    <property type="match status" value="1"/>
</dbReference>
<proteinExistence type="predicted"/>
<feature type="transmembrane region" description="Helical" evidence="9">
    <location>
        <begin position="182"/>
        <end position="212"/>
    </location>
</feature>
<evidence type="ECO:0000313" key="12">
    <source>
        <dbReference type="EMBL" id="THV39823.1"/>
    </source>
</evidence>
<comment type="caution">
    <text evidence="12">The sequence shown here is derived from an EMBL/GenBank/DDBJ whole genome shotgun (WGS) entry which is preliminary data.</text>
</comment>
<dbReference type="AlphaFoldDB" id="A0A4S8Q6A4"/>
<evidence type="ECO:0000313" key="13">
    <source>
        <dbReference type="Proteomes" id="UP000308760"/>
    </source>
</evidence>
<dbReference type="Proteomes" id="UP000308760">
    <property type="component" value="Unassembled WGS sequence"/>
</dbReference>
<keyword evidence="8" id="KW-0902">Two-component regulatory system</keyword>
<keyword evidence="9" id="KW-0812">Transmembrane</keyword>
<feature type="domain" description="Putative sensor" evidence="11">
    <location>
        <begin position="97"/>
        <end position="254"/>
    </location>
</feature>
<feature type="transmembrane region" description="Helical" evidence="9">
    <location>
        <begin position="218"/>
        <end position="237"/>
    </location>
</feature>
<sequence length="473" mass="50591">MTQRYFRSSATASVLTSNPVVRLSLPQGRGIHGGNGVEITSPRHRQTALMRPDTGRNYSSHMDSVSGAPSALVKALWAPATWRALAHLVSGGIIGFASGLTLLLLLILTLFGAPTVILPLVGCALILKLGGALTALQRSRHRAFLSLDLPTEPSSVPFTVNPQVLVRRLGERRTWVRFGYHVFAVFFGYGAAWLAVAAWAFGLALIAAPLYLGEGNEFAHPYVLCGFGIALVLAAPWTTRGLAALDALAASRMLGVLRSEEQERRITDLTASRSATVDAADAERRRIERDLHDGAQQRITALAVDLGIARATIPDLSEDADRALARAHEESKQVLAELRDLVRGLHPAILEDRGLDAALSAVAARSPIPVRVKVVMDRRVPRDIEAVAYFVACESLTNVAKHAEATRAAIEVSLEPALLRLHIVDNGSGGADPDRGTGLRGLADRVRSVDGNFRLTSPVGGPTSIEVELPCAS</sequence>
<dbReference type="GO" id="GO:0000155">
    <property type="term" value="F:phosphorelay sensor kinase activity"/>
    <property type="evidence" value="ECO:0007669"/>
    <property type="project" value="InterPro"/>
</dbReference>
<evidence type="ECO:0000256" key="3">
    <source>
        <dbReference type="ARBA" id="ARBA00022553"/>
    </source>
</evidence>
<gene>
    <name evidence="12" type="ORF">FAB82_16570</name>
</gene>
<evidence type="ECO:0000256" key="2">
    <source>
        <dbReference type="ARBA" id="ARBA00012438"/>
    </source>
</evidence>
<reference evidence="12 13" key="2">
    <citation type="submission" date="2019-05" db="EMBL/GenBank/DDBJ databases">
        <title>Glycomyces buryatensis sp. nov.</title>
        <authorList>
            <person name="Nikitina E."/>
        </authorList>
    </citation>
    <scope>NUCLEOTIDE SEQUENCE [LARGE SCALE GENOMIC DNA]</scope>
    <source>
        <strain evidence="12 13">18</strain>
    </source>
</reference>
<dbReference type="Pfam" id="PF07730">
    <property type="entry name" value="HisKA_3"/>
    <property type="match status" value="1"/>
</dbReference>
<dbReference type="EMBL" id="STGY01000061">
    <property type="protein sequence ID" value="THV39823.1"/>
    <property type="molecule type" value="Genomic_DNA"/>
</dbReference>
<feature type="transmembrane region" description="Helical" evidence="9">
    <location>
        <begin position="84"/>
        <end position="111"/>
    </location>
</feature>
<name>A0A4S8Q6A4_9ACTN</name>
<dbReference type="InterPro" id="IPR025828">
    <property type="entry name" value="Put_sensor_dom"/>
</dbReference>
<keyword evidence="9" id="KW-0472">Membrane</keyword>
<evidence type="ECO:0000256" key="7">
    <source>
        <dbReference type="ARBA" id="ARBA00022840"/>
    </source>
</evidence>
<evidence type="ECO:0000256" key="8">
    <source>
        <dbReference type="ARBA" id="ARBA00023012"/>
    </source>
</evidence>
<evidence type="ECO:0000256" key="5">
    <source>
        <dbReference type="ARBA" id="ARBA00022741"/>
    </source>
</evidence>
<dbReference type="GO" id="GO:0046983">
    <property type="term" value="F:protein dimerization activity"/>
    <property type="evidence" value="ECO:0007669"/>
    <property type="project" value="InterPro"/>
</dbReference>
<evidence type="ECO:0000256" key="9">
    <source>
        <dbReference type="SAM" id="Phobius"/>
    </source>
</evidence>
<evidence type="ECO:0000256" key="4">
    <source>
        <dbReference type="ARBA" id="ARBA00022679"/>
    </source>
</evidence>
<keyword evidence="6 12" id="KW-0418">Kinase</keyword>
<dbReference type="SUPFAM" id="SSF55874">
    <property type="entry name" value="ATPase domain of HSP90 chaperone/DNA topoisomerase II/histidine kinase"/>
    <property type="match status" value="1"/>
</dbReference>
<feature type="transmembrane region" description="Helical" evidence="9">
    <location>
        <begin position="117"/>
        <end position="136"/>
    </location>
</feature>
<keyword evidence="4" id="KW-0808">Transferase</keyword>
<evidence type="ECO:0000259" key="10">
    <source>
        <dbReference type="Pfam" id="PF07730"/>
    </source>
</evidence>
<dbReference type="Gene3D" id="3.30.565.10">
    <property type="entry name" value="Histidine kinase-like ATPase, C-terminal domain"/>
    <property type="match status" value="1"/>
</dbReference>